<evidence type="ECO:0008006" key="4">
    <source>
        <dbReference type="Google" id="ProtNLM"/>
    </source>
</evidence>
<dbReference type="HOGENOM" id="CLU_012740_0_0_1"/>
<keyword evidence="3" id="KW-1185">Reference proteome</keyword>
<feature type="compositionally biased region" description="Polar residues" evidence="1">
    <location>
        <begin position="635"/>
        <end position="649"/>
    </location>
</feature>
<name>G4TJL0_SERID</name>
<feature type="compositionally biased region" description="Polar residues" evidence="1">
    <location>
        <begin position="254"/>
        <end position="268"/>
    </location>
</feature>
<dbReference type="eggNOG" id="ENOG502SBXA">
    <property type="taxonomic scope" value="Eukaryota"/>
</dbReference>
<reference evidence="2 3" key="1">
    <citation type="journal article" date="2011" name="PLoS Pathog.">
        <title>Endophytic Life Strategies Decoded by Genome and Transcriptome Analyses of the Mutualistic Root Symbiont Piriformospora indica.</title>
        <authorList>
            <person name="Zuccaro A."/>
            <person name="Lahrmann U."/>
            <person name="Guldener U."/>
            <person name="Langen G."/>
            <person name="Pfiffi S."/>
            <person name="Biedenkopf D."/>
            <person name="Wong P."/>
            <person name="Samans B."/>
            <person name="Grimm C."/>
            <person name="Basiewicz M."/>
            <person name="Murat C."/>
            <person name="Martin F."/>
            <person name="Kogel K.H."/>
        </authorList>
    </citation>
    <scope>NUCLEOTIDE SEQUENCE [LARGE SCALE GENOMIC DNA]</scope>
    <source>
        <strain evidence="2 3">DSM 11827</strain>
    </source>
</reference>
<dbReference type="AlphaFoldDB" id="G4TJL0"/>
<feature type="compositionally biased region" description="Low complexity" evidence="1">
    <location>
        <begin position="734"/>
        <end position="744"/>
    </location>
</feature>
<evidence type="ECO:0000313" key="3">
    <source>
        <dbReference type="Proteomes" id="UP000007148"/>
    </source>
</evidence>
<feature type="compositionally biased region" description="Basic and acidic residues" evidence="1">
    <location>
        <begin position="187"/>
        <end position="200"/>
    </location>
</feature>
<protein>
    <recommendedName>
        <fullName evidence="4">SAP domain-containing protein</fullName>
    </recommendedName>
</protein>
<gene>
    <name evidence="2" type="ORF">PIIN_05428</name>
</gene>
<feature type="region of interest" description="Disordered" evidence="1">
    <location>
        <begin position="169"/>
        <end position="200"/>
    </location>
</feature>
<dbReference type="Proteomes" id="UP000007148">
    <property type="component" value="Unassembled WGS sequence"/>
</dbReference>
<feature type="region of interest" description="Disordered" evidence="1">
    <location>
        <begin position="523"/>
        <end position="774"/>
    </location>
</feature>
<feature type="compositionally biased region" description="Polar residues" evidence="1">
    <location>
        <begin position="657"/>
        <end position="667"/>
    </location>
</feature>
<dbReference type="STRING" id="1109443.G4TJL0"/>
<feature type="region of interest" description="Disordered" evidence="1">
    <location>
        <begin position="453"/>
        <end position="508"/>
    </location>
</feature>
<feature type="region of interest" description="Disordered" evidence="1">
    <location>
        <begin position="833"/>
        <end position="858"/>
    </location>
</feature>
<feature type="region of interest" description="Disordered" evidence="1">
    <location>
        <begin position="252"/>
        <end position="275"/>
    </location>
</feature>
<feature type="compositionally biased region" description="Basic and acidic residues" evidence="1">
    <location>
        <begin position="688"/>
        <end position="703"/>
    </location>
</feature>
<dbReference type="EMBL" id="CAFZ01000122">
    <property type="protein sequence ID" value="CCA71491.1"/>
    <property type="molecule type" value="Genomic_DNA"/>
</dbReference>
<dbReference type="OMA" id="REGMPYK"/>
<dbReference type="OrthoDB" id="5964929at2759"/>
<evidence type="ECO:0000313" key="2">
    <source>
        <dbReference type="EMBL" id="CCA71491.1"/>
    </source>
</evidence>
<comment type="caution">
    <text evidence="2">The sequence shown here is derived from an EMBL/GenBank/DDBJ whole genome shotgun (WGS) entry which is preliminary data.</text>
</comment>
<accession>G4TJL0</accession>
<organism evidence="2 3">
    <name type="scientific">Serendipita indica (strain DSM 11827)</name>
    <name type="common">Root endophyte fungus</name>
    <name type="synonym">Piriformospora indica</name>
    <dbReference type="NCBI Taxonomy" id="1109443"/>
    <lineage>
        <taxon>Eukaryota</taxon>
        <taxon>Fungi</taxon>
        <taxon>Dikarya</taxon>
        <taxon>Basidiomycota</taxon>
        <taxon>Agaricomycotina</taxon>
        <taxon>Agaricomycetes</taxon>
        <taxon>Sebacinales</taxon>
        <taxon>Serendipitaceae</taxon>
        <taxon>Serendipita</taxon>
    </lineage>
</organism>
<feature type="compositionally biased region" description="Polar residues" evidence="1">
    <location>
        <begin position="564"/>
        <end position="582"/>
    </location>
</feature>
<dbReference type="InParanoid" id="G4TJL0"/>
<sequence length="858" mass="91460">MIQSNDILFNEPALQSLKRAQLLALCKRYNIKQSGKNEELVGRLRTYAQTLLDQEQDAMASNKTSNNNAKDNSSQQPHARTSDQWELVEEDSREEDMSMTLDKRSRTLSMKSMMSMGTVKSHVSSKDVNMDSVSSRGSSLKSLATSLKRAGSKNSKMSVSTTDSIVRKPMSHLFPPVPTNTVTSANERAEGKSLEEGATQKDDPVEPIVEGTVDASTLDKNQTTIRLVVSPPRPSADEPRIKATPNLRPFSLIFSDSSPKENATTSVPEVTLSRPRTPEKTVVAVAQEENLLGGSPAPFVFGSPAHAVSNLQFNNAAAAILEEMNKRLGLDSTSSGAAKISEDGTLNFGEVTPSRKATLTMGTKKEEGRFGRAHEKAFEKMDSIANHYTMKRAASPVKPGPLAGTKRKSMHVVENARPNGTKVICLDDPKDQAVGLPAPKRQKVDGADLVKKSGEVAFPTKPMAKEEVKKKQERRRSSKGRGSLGGSTSRRRSIAGAKAAPTSRFGMLRTGAAKVVKSLVSSVVNGPSTATTSKTIAASKATVPPAAPPKPVAKAKETVPTVQRAPSRQAPSRMSTASSARPSTIAPRASATRSEEKASTTTRSTGPPLPIKDVRRPTLTRVSTAGVQRGGLPSFQATTGSSRTSISKKTNVEPAKATTSARQSVAEPSNVEHVKPARRTSKINTDSIKSKAEVPVADEERPSRSVTRRNPDFEPGMGDGERSRSCSPLPAPPASLSSRPLNRRIAADSTEANAPSATEEGKGSLGRKPRISRSKVIAKVHESRQAQKTSVITPLKSANVSNVAKARKSAGLSAKAKLMGTDGARGRASAVAASAETAMRKARVSQAAEARRRTMAKA</sequence>
<feature type="compositionally biased region" description="Basic residues" evidence="1">
    <location>
        <begin position="765"/>
        <end position="774"/>
    </location>
</feature>
<evidence type="ECO:0000256" key="1">
    <source>
        <dbReference type="SAM" id="MobiDB-lite"/>
    </source>
</evidence>
<feature type="compositionally biased region" description="Low complexity" evidence="1">
    <location>
        <begin position="523"/>
        <end position="544"/>
    </location>
</feature>
<feature type="region of interest" description="Disordered" evidence="1">
    <location>
        <begin position="60"/>
        <end position="101"/>
    </location>
</feature>
<proteinExistence type="predicted"/>
<feature type="compositionally biased region" description="Polar residues" evidence="1">
    <location>
        <begin position="60"/>
        <end position="84"/>
    </location>
</feature>